<keyword evidence="3" id="KW-1185">Reference proteome</keyword>
<dbReference type="EMBL" id="BAAANN010000022">
    <property type="protein sequence ID" value="GAA1971496.1"/>
    <property type="molecule type" value="Genomic_DNA"/>
</dbReference>
<evidence type="ECO:0000313" key="3">
    <source>
        <dbReference type="Proteomes" id="UP001501116"/>
    </source>
</evidence>
<comment type="caution">
    <text evidence="2">The sequence shown here is derived from an EMBL/GenBank/DDBJ whole genome shotgun (WGS) entry which is preliminary data.</text>
</comment>
<feature type="region of interest" description="Disordered" evidence="1">
    <location>
        <begin position="1"/>
        <end position="61"/>
    </location>
</feature>
<dbReference type="RefSeq" id="WP_344424137.1">
    <property type="nucleotide sequence ID" value="NZ_BAAANN010000022.1"/>
</dbReference>
<gene>
    <name evidence="2" type="ORF">GCM10009754_52160</name>
</gene>
<sequence>MATAGEDFLRGILGPAERAVGTNTAAPGARSSQVPGEQRHSEAETEVEKAVEEARNEEMSRVADGGTVSLQSVFGTGGPSGAQGGGYHFAPEVTAKKIIEWEQIRDAINEDRWKLQNNAESLLPPSSDQPAADQVRAAKQSILAAVDHNGKMVEYAQAYIDALRKSNGTYIAHEETTISDLHKTVGNSDALHE</sequence>
<organism evidence="2 3">
    <name type="scientific">Amycolatopsis minnesotensis</name>
    <dbReference type="NCBI Taxonomy" id="337894"/>
    <lineage>
        <taxon>Bacteria</taxon>
        <taxon>Bacillati</taxon>
        <taxon>Actinomycetota</taxon>
        <taxon>Actinomycetes</taxon>
        <taxon>Pseudonocardiales</taxon>
        <taxon>Pseudonocardiaceae</taxon>
        <taxon>Amycolatopsis</taxon>
    </lineage>
</organism>
<name>A0ABN2RMA2_9PSEU</name>
<dbReference type="Proteomes" id="UP001501116">
    <property type="component" value="Unassembled WGS sequence"/>
</dbReference>
<evidence type="ECO:0000256" key="1">
    <source>
        <dbReference type="SAM" id="MobiDB-lite"/>
    </source>
</evidence>
<proteinExistence type="predicted"/>
<evidence type="ECO:0000313" key="2">
    <source>
        <dbReference type="EMBL" id="GAA1971496.1"/>
    </source>
</evidence>
<protein>
    <recommendedName>
        <fullName evidence="4">PE family protein</fullName>
    </recommendedName>
</protein>
<accession>A0ABN2RMA2</accession>
<feature type="compositionally biased region" description="Basic and acidic residues" evidence="1">
    <location>
        <begin position="37"/>
        <end position="61"/>
    </location>
</feature>
<feature type="compositionally biased region" description="Polar residues" evidence="1">
    <location>
        <begin position="21"/>
        <end position="35"/>
    </location>
</feature>
<reference evidence="2 3" key="1">
    <citation type="journal article" date="2019" name="Int. J. Syst. Evol. Microbiol.">
        <title>The Global Catalogue of Microorganisms (GCM) 10K type strain sequencing project: providing services to taxonomists for standard genome sequencing and annotation.</title>
        <authorList>
            <consortium name="The Broad Institute Genomics Platform"/>
            <consortium name="The Broad Institute Genome Sequencing Center for Infectious Disease"/>
            <person name="Wu L."/>
            <person name="Ma J."/>
        </authorList>
    </citation>
    <scope>NUCLEOTIDE SEQUENCE [LARGE SCALE GENOMIC DNA]</scope>
    <source>
        <strain evidence="2 3">JCM 14545</strain>
    </source>
</reference>
<evidence type="ECO:0008006" key="4">
    <source>
        <dbReference type="Google" id="ProtNLM"/>
    </source>
</evidence>